<feature type="transmembrane region" description="Helical" evidence="1">
    <location>
        <begin position="24"/>
        <end position="51"/>
    </location>
</feature>
<protein>
    <submittedName>
        <fullName evidence="2">Uncharacterized protein</fullName>
    </submittedName>
</protein>
<proteinExistence type="predicted"/>
<name>A0A225D1N5_9BACT</name>
<evidence type="ECO:0000313" key="2">
    <source>
        <dbReference type="EMBL" id="OWK35491.1"/>
    </source>
</evidence>
<gene>
    <name evidence="2" type="ORF">FRUB_08054</name>
</gene>
<keyword evidence="1" id="KW-0812">Transmembrane</keyword>
<dbReference type="RefSeq" id="WP_161967896.1">
    <property type="nucleotide sequence ID" value="NZ_NIDE01000017.1"/>
</dbReference>
<reference evidence="3" key="1">
    <citation type="submission" date="2017-06" db="EMBL/GenBank/DDBJ databases">
        <title>Genome analysis of Fimbriiglobus ruber SP5, the first member of the order Planctomycetales with confirmed chitinolytic capability.</title>
        <authorList>
            <person name="Ravin N.V."/>
            <person name="Rakitin A.L."/>
            <person name="Ivanova A.A."/>
            <person name="Beletsky A.V."/>
            <person name="Kulichevskaya I.S."/>
            <person name="Mardanov A.V."/>
            <person name="Dedysh S.N."/>
        </authorList>
    </citation>
    <scope>NUCLEOTIDE SEQUENCE [LARGE SCALE GENOMIC DNA]</scope>
    <source>
        <strain evidence="3">SP5</strain>
    </source>
</reference>
<keyword evidence="1" id="KW-1133">Transmembrane helix</keyword>
<organism evidence="2 3">
    <name type="scientific">Fimbriiglobus ruber</name>
    <dbReference type="NCBI Taxonomy" id="1908690"/>
    <lineage>
        <taxon>Bacteria</taxon>
        <taxon>Pseudomonadati</taxon>
        <taxon>Planctomycetota</taxon>
        <taxon>Planctomycetia</taxon>
        <taxon>Gemmatales</taxon>
        <taxon>Gemmataceae</taxon>
        <taxon>Fimbriiglobus</taxon>
    </lineage>
</organism>
<dbReference type="Proteomes" id="UP000214646">
    <property type="component" value="Unassembled WGS sequence"/>
</dbReference>
<comment type="caution">
    <text evidence="2">The sequence shown here is derived from an EMBL/GenBank/DDBJ whole genome shotgun (WGS) entry which is preliminary data.</text>
</comment>
<dbReference type="AlphaFoldDB" id="A0A225D1N5"/>
<accession>A0A225D1N5</accession>
<sequence>MTKLNIIDRLATYFDRKGDSFGQWYTRCLIGFLFAWCALGFVAGIELAWIVGAK</sequence>
<dbReference type="EMBL" id="NIDE01000017">
    <property type="protein sequence ID" value="OWK35491.1"/>
    <property type="molecule type" value="Genomic_DNA"/>
</dbReference>
<keyword evidence="3" id="KW-1185">Reference proteome</keyword>
<keyword evidence="1" id="KW-0472">Membrane</keyword>
<evidence type="ECO:0000256" key="1">
    <source>
        <dbReference type="SAM" id="Phobius"/>
    </source>
</evidence>
<evidence type="ECO:0000313" key="3">
    <source>
        <dbReference type="Proteomes" id="UP000214646"/>
    </source>
</evidence>